<dbReference type="InterPro" id="IPR013520">
    <property type="entry name" value="Ribonucl_H"/>
</dbReference>
<dbReference type="InterPro" id="IPR036397">
    <property type="entry name" value="RNaseH_sf"/>
</dbReference>
<dbReference type="SUPFAM" id="SSF54928">
    <property type="entry name" value="RNA-binding domain, RBD"/>
    <property type="match status" value="1"/>
</dbReference>
<dbReference type="Pfam" id="PF13423">
    <property type="entry name" value="UCH_1"/>
    <property type="match status" value="1"/>
</dbReference>
<dbReference type="PANTHER" id="PTHR15728:SF0">
    <property type="entry name" value="PAN2-PAN3 DEADENYLATION COMPLEX CATALYTIC SUBUNIT PAN2"/>
    <property type="match status" value="1"/>
</dbReference>
<dbReference type="Gene3D" id="2.130.10.10">
    <property type="entry name" value="YVTN repeat-like/Quinoprotein amine dehydrogenase"/>
    <property type="match status" value="1"/>
</dbReference>
<keyword evidence="6" id="KW-1185">Reference proteome</keyword>
<dbReference type="SMART" id="SM00479">
    <property type="entry name" value="EXOIII"/>
    <property type="match status" value="1"/>
</dbReference>
<dbReference type="InterPro" id="IPR011047">
    <property type="entry name" value="Quinoprotein_ADH-like_sf"/>
</dbReference>
<dbReference type="InterPro" id="IPR012340">
    <property type="entry name" value="NA-bd_OB-fold"/>
</dbReference>
<feature type="compositionally biased region" description="Low complexity" evidence="2">
    <location>
        <begin position="12"/>
        <end position="33"/>
    </location>
</feature>
<dbReference type="SMART" id="SM00360">
    <property type="entry name" value="RRM"/>
    <property type="match status" value="1"/>
</dbReference>
<dbReference type="CDD" id="cd04458">
    <property type="entry name" value="CSP_CDS"/>
    <property type="match status" value="1"/>
</dbReference>
<comment type="caution">
    <text evidence="5">The sequence shown here is derived from an EMBL/GenBank/DDBJ whole genome shotgun (WGS) entry which is preliminary data.</text>
</comment>
<dbReference type="Gene3D" id="3.90.70.10">
    <property type="entry name" value="Cysteine proteinases"/>
    <property type="match status" value="1"/>
</dbReference>
<feature type="region of interest" description="Disordered" evidence="2">
    <location>
        <begin position="1"/>
        <end position="95"/>
    </location>
</feature>
<evidence type="ECO:0000256" key="1">
    <source>
        <dbReference type="PROSITE-ProRule" id="PRU00176"/>
    </source>
</evidence>
<feature type="region of interest" description="Disordered" evidence="2">
    <location>
        <begin position="1571"/>
        <end position="1604"/>
    </location>
</feature>
<dbReference type="PROSITE" id="PS51857">
    <property type="entry name" value="CSD_2"/>
    <property type="match status" value="1"/>
</dbReference>
<feature type="compositionally biased region" description="Basic residues" evidence="2">
    <location>
        <begin position="1333"/>
        <end position="1342"/>
    </location>
</feature>
<feature type="domain" description="CSD" evidence="4">
    <location>
        <begin position="212"/>
        <end position="275"/>
    </location>
</feature>
<feature type="region of interest" description="Disordered" evidence="2">
    <location>
        <begin position="1220"/>
        <end position="1257"/>
    </location>
</feature>
<dbReference type="InterPro" id="IPR015943">
    <property type="entry name" value="WD40/YVTN_repeat-like_dom_sf"/>
</dbReference>
<gene>
    <name evidence="5" type="ORF">SO694_00053284</name>
</gene>
<feature type="region of interest" description="Disordered" evidence="2">
    <location>
        <begin position="1323"/>
        <end position="1345"/>
    </location>
</feature>
<dbReference type="Proteomes" id="UP001363151">
    <property type="component" value="Unassembled WGS sequence"/>
</dbReference>
<evidence type="ECO:0000313" key="6">
    <source>
        <dbReference type="Proteomes" id="UP001363151"/>
    </source>
</evidence>
<feature type="region of interest" description="Disordered" evidence="2">
    <location>
        <begin position="187"/>
        <end position="210"/>
    </location>
</feature>
<evidence type="ECO:0000256" key="2">
    <source>
        <dbReference type="SAM" id="MobiDB-lite"/>
    </source>
</evidence>
<dbReference type="Gene3D" id="2.40.50.140">
    <property type="entry name" value="Nucleic acid-binding proteins"/>
    <property type="match status" value="1"/>
</dbReference>
<dbReference type="SUPFAM" id="SSF50249">
    <property type="entry name" value="Nucleic acid-binding proteins"/>
    <property type="match status" value="1"/>
</dbReference>
<dbReference type="InterPro" id="IPR028881">
    <property type="entry name" value="PAN2_UCH_dom"/>
</dbReference>
<evidence type="ECO:0000259" key="3">
    <source>
        <dbReference type="PROSITE" id="PS50102"/>
    </source>
</evidence>
<protein>
    <recommendedName>
        <fullName evidence="7">RRM domain-containing protein</fullName>
    </recommendedName>
</protein>
<feature type="domain" description="RRM" evidence="3">
    <location>
        <begin position="100"/>
        <end position="169"/>
    </location>
</feature>
<dbReference type="SUPFAM" id="SSF50998">
    <property type="entry name" value="Quinoprotein alcohol dehydrogenase-like"/>
    <property type="match status" value="1"/>
</dbReference>
<dbReference type="PROSITE" id="PS50102">
    <property type="entry name" value="RRM"/>
    <property type="match status" value="1"/>
</dbReference>
<dbReference type="InterPro" id="IPR012677">
    <property type="entry name" value="Nucleotide-bd_a/b_plait_sf"/>
</dbReference>
<reference evidence="5 6" key="1">
    <citation type="submission" date="2024-03" db="EMBL/GenBank/DDBJ databases">
        <title>Aureococcus anophagefferens CCMP1851 and Kratosvirus quantuckense: Draft genome of a second virus-susceptible host strain in the model system.</title>
        <authorList>
            <person name="Chase E."/>
            <person name="Truchon A.R."/>
            <person name="Schepens W."/>
            <person name="Wilhelm S.W."/>
        </authorList>
    </citation>
    <scope>NUCLEOTIDE SEQUENCE [LARGE SCALE GENOMIC DNA]</scope>
    <source>
        <strain evidence="5 6">CCMP1851</strain>
    </source>
</reference>
<dbReference type="SUPFAM" id="SSF53098">
    <property type="entry name" value="Ribonuclease H-like"/>
    <property type="match status" value="1"/>
</dbReference>
<evidence type="ECO:0000259" key="4">
    <source>
        <dbReference type="PROSITE" id="PS51857"/>
    </source>
</evidence>
<dbReference type="EMBL" id="JBBJCI010000206">
    <property type="protein sequence ID" value="KAK7241124.1"/>
    <property type="molecule type" value="Genomic_DNA"/>
</dbReference>
<dbReference type="InterPro" id="IPR050785">
    <property type="entry name" value="PAN2-PAN3_catalytic_subunit"/>
</dbReference>
<sequence>MDPYGQQNPYGAPQHNPYAQPQQPNPYAQQPNPYGAPPPPNPYAQQPNPYGAPPQHPYGAPPPPQPYGQPPAAPYGQYGQPEATFTPRPTNGGVDGTSQRKVYVCNIHPDAADADLATALSAFGAVRDALVCRTLQGSPRGFGYVTFGGSDGDQAAAVERAVAAGVATVHVRDDGGPSIITTTAKIERTTDREATNQRPPEPAKPPRDMTNRVSGMCLWFDHEKNFGFLVPDGGGDNRFIHGLDVQGERFSKGDKVTFALGKDPDGRVKAVEADFWTSDHLSERLRTYCACVAHPDDAAVKALAPLDRAVATASAKWVRLHSKGGVLKLEKPAAFISGAKDDPGPLRCLAAADATVAVGGAFGAVAILDAARGYDATRRYHDVGGSTGALASGSGAAFGGAHRSVFLAGGGDGVLRVLDARTKGVVATMEGPGGACGALFDVRSAGSTAVALSVGGAGGPEGLKALDAAREEVALAWGKHGVAAPYDPQLSCARPRYELLVKAWDLRLGHGRQPLLCSRLDGAPCALALARRSVVDTEELVLAGSKRPSLVACDGRGDASDARHLGLAFPEHGRAPLTALAASPSGELLCVCDAAGGTKLLSLSEAARAGDASRGADTSAVVVPPPLGPSPVKIDASPDGRSFGPNGASSPAACMLLLPTNAHESLRCPKNGDASKVPKPIPNRDTISEKWFGEGGVLDRAGKLHPPQIMAEDEELSSRTSPWNAAAFAAALEPRGGDNYTRRRVSKEITESKELRKDGALVGVPNKWGFKPNGLLYDDEAAKVCFDVVDPRVVRSKKELQAQERLAAAAERGADVPHKYAKHVIDVSRRGVDGFDFSRYNRTPFGGLENALGDARFTNAALLLLYFLPELRQLVLADQYEPTAKNVLPSAPPAANFVLELSFLFQVLDLAPRQPAHKRACHSANALSALTLVPDAVALGLVQKAGAAAEAPAGERKRRPLARKALVFHRFALEQLAAHLADGARVQRLLGFTSATENAFLDDVGEGRTRTTCALTTDLLLDRPFHHAPTPALARGGDGRVAADDDVQEPWRFCDALRASLVRETRARAWRESTKRYEPIAQRRTPRPDLPELLAFHCVADADDATTDGAWASDGGPWVAAAFDLEVDGAGRCRVFEGAAGCGDAELDAATVDAATYELVGVLSHVDRGGDALQTDADATVGEMEALEGVVAHARAAASYFTRAAEEQAKPASFAAKLAIERDRQSSPSRRDRPKSVLSPDERDRHELRRSRSPPRSAAAPAWVFVNDFLLETSTLDDALKFPATPRRWRTPCALYYARKRDPVDEPAPPADDHPCVPALVLGLPPENSASKASRRRPRQKEKKAAAVEFPAAGGIVALDSEYVSVESADTSVRRDGSRVTTSLGRMSLARLSVVDGDERVLFDDYVLQTETVVDYNTRFSGVAAEDLDPATSKHDLYRRAVVCMKLRRLVDAGCVLVGHSLQSDFRVMNVAVPPDQVIDTAQLFSRPGERKISLRFLCSYLLDHVIQDDNHDSVEDARAALRLYRLYQKLKAEGTLRETLGRVYDHGRKTEWTIVAPKAELRADAAAFGADGDAADAPPDVAGLTVSAPPDEPQPPGTAAPPS</sequence>
<feature type="compositionally biased region" description="Pro residues" evidence="2">
    <location>
        <begin position="1591"/>
        <end position="1604"/>
    </location>
</feature>
<evidence type="ECO:0008006" key="7">
    <source>
        <dbReference type="Google" id="ProtNLM"/>
    </source>
</evidence>
<dbReference type="InterPro" id="IPR000504">
    <property type="entry name" value="RRM_dom"/>
</dbReference>
<name>A0ABR1FXX5_AURAN</name>
<dbReference type="Gene3D" id="3.30.420.10">
    <property type="entry name" value="Ribonuclease H-like superfamily/Ribonuclease H"/>
    <property type="match status" value="1"/>
</dbReference>
<feature type="compositionally biased region" description="Basic and acidic residues" evidence="2">
    <location>
        <begin position="1220"/>
        <end position="1247"/>
    </location>
</feature>
<proteinExistence type="predicted"/>
<dbReference type="InterPro" id="IPR012337">
    <property type="entry name" value="RNaseH-like_sf"/>
</dbReference>
<dbReference type="PANTHER" id="PTHR15728">
    <property type="entry name" value="DEADENYLATION COMPLEX CATALYTIC SUBUNIT PAN2"/>
    <property type="match status" value="1"/>
</dbReference>
<dbReference type="Pfam" id="PF00929">
    <property type="entry name" value="RNase_T"/>
    <property type="match status" value="1"/>
</dbReference>
<keyword evidence="1" id="KW-0694">RNA-binding</keyword>
<dbReference type="InterPro" id="IPR035979">
    <property type="entry name" value="RBD_domain_sf"/>
</dbReference>
<dbReference type="Gene3D" id="3.30.70.330">
    <property type="match status" value="1"/>
</dbReference>
<organism evidence="5 6">
    <name type="scientific">Aureococcus anophagefferens</name>
    <name type="common">Harmful bloom alga</name>
    <dbReference type="NCBI Taxonomy" id="44056"/>
    <lineage>
        <taxon>Eukaryota</taxon>
        <taxon>Sar</taxon>
        <taxon>Stramenopiles</taxon>
        <taxon>Ochrophyta</taxon>
        <taxon>Pelagophyceae</taxon>
        <taxon>Pelagomonadales</taxon>
        <taxon>Pelagomonadaceae</taxon>
        <taxon>Aureococcus</taxon>
    </lineage>
</organism>
<dbReference type="Pfam" id="PF00076">
    <property type="entry name" value="RRM_1"/>
    <property type="match status" value="1"/>
</dbReference>
<dbReference type="InterPro" id="IPR002059">
    <property type="entry name" value="CSP_DNA-bd"/>
</dbReference>
<feature type="compositionally biased region" description="Low complexity" evidence="2">
    <location>
        <begin position="1571"/>
        <end position="1584"/>
    </location>
</feature>
<evidence type="ECO:0000313" key="5">
    <source>
        <dbReference type="EMBL" id="KAK7241124.1"/>
    </source>
</evidence>
<feature type="compositionally biased region" description="Pro residues" evidence="2">
    <location>
        <begin position="50"/>
        <end position="73"/>
    </location>
</feature>
<dbReference type="SUPFAM" id="SSF81995">
    <property type="entry name" value="beta-sandwich domain of Sec23/24"/>
    <property type="match status" value="1"/>
</dbReference>
<accession>A0ABR1FXX5</accession>